<sequence>MWMKMFENYMLVMDAAGENRSGAQKRAGLLHCLGTGGQCIFYTLPNTGTTYASAVIVVETHFAPKVNAVAEQHCFRQRAQGLDETIVQYDAALCELGDRTDEMLNQVVEKASNLRIHERLLLEPNLTLEKAIAIG</sequence>
<reference evidence="1" key="2">
    <citation type="submission" date="2025-08" db="UniProtKB">
        <authorList>
            <consortium name="Ensembl"/>
        </authorList>
    </citation>
    <scope>IDENTIFICATION</scope>
</reference>
<dbReference type="GeneTree" id="ENSGT01030000235011"/>
<dbReference type="Proteomes" id="UP000008672">
    <property type="component" value="Unassembled WGS sequence"/>
</dbReference>
<dbReference type="InParanoid" id="H3AIB4"/>
<accession>H3AIB4</accession>
<proteinExistence type="predicted"/>
<evidence type="ECO:0000313" key="1">
    <source>
        <dbReference type="Ensembl" id="ENSLACP00000009385.1"/>
    </source>
</evidence>
<dbReference type="HOGENOM" id="CLU_035540_0_1_1"/>
<reference evidence="1" key="3">
    <citation type="submission" date="2025-09" db="UniProtKB">
        <authorList>
            <consortium name="Ensembl"/>
        </authorList>
    </citation>
    <scope>IDENTIFICATION</scope>
</reference>
<dbReference type="EMBL" id="AFYH01101905">
    <property type="status" value="NOT_ANNOTATED_CDS"/>
    <property type="molecule type" value="Genomic_DNA"/>
</dbReference>
<evidence type="ECO:0000313" key="2">
    <source>
        <dbReference type="Proteomes" id="UP000008672"/>
    </source>
</evidence>
<dbReference type="Ensembl" id="ENSLACT00000009456.1">
    <property type="protein sequence ID" value="ENSLACP00000009385.1"/>
    <property type="gene ID" value="ENSLACG00000008277.1"/>
</dbReference>
<name>H3AIB4_LATCH</name>
<reference evidence="2" key="1">
    <citation type="submission" date="2011-08" db="EMBL/GenBank/DDBJ databases">
        <title>The draft genome of Latimeria chalumnae.</title>
        <authorList>
            <person name="Di Palma F."/>
            <person name="Alfoldi J."/>
            <person name="Johnson J."/>
            <person name="Berlin A."/>
            <person name="Gnerre S."/>
            <person name="Jaffe D."/>
            <person name="MacCallum I."/>
            <person name="Young S."/>
            <person name="Walker B.J."/>
            <person name="Lander E."/>
            <person name="Lindblad-Toh K."/>
        </authorList>
    </citation>
    <scope>NUCLEOTIDE SEQUENCE [LARGE SCALE GENOMIC DNA]</scope>
    <source>
        <strain evidence="2">Wild caught</strain>
    </source>
</reference>
<dbReference type="eggNOG" id="ENOG502S69I">
    <property type="taxonomic scope" value="Eukaryota"/>
</dbReference>
<keyword evidence="2" id="KW-1185">Reference proteome</keyword>
<dbReference type="PANTHER" id="PTHR33198">
    <property type="entry name" value="ANK_REP_REGION DOMAIN-CONTAINING PROTEIN-RELATED"/>
    <property type="match status" value="1"/>
</dbReference>
<protein>
    <submittedName>
        <fullName evidence="1">Uncharacterized protein</fullName>
    </submittedName>
</protein>
<dbReference type="AlphaFoldDB" id="H3AIB4"/>
<dbReference type="PANTHER" id="PTHR33198:SF20">
    <property type="entry name" value="RETROTRANSPOSON GAG DOMAIN-CONTAINING PROTEIN"/>
    <property type="match status" value="1"/>
</dbReference>
<organism evidence="1 2">
    <name type="scientific">Latimeria chalumnae</name>
    <name type="common">Coelacanth</name>
    <dbReference type="NCBI Taxonomy" id="7897"/>
    <lineage>
        <taxon>Eukaryota</taxon>
        <taxon>Metazoa</taxon>
        <taxon>Chordata</taxon>
        <taxon>Craniata</taxon>
        <taxon>Vertebrata</taxon>
        <taxon>Euteleostomi</taxon>
        <taxon>Coelacanthiformes</taxon>
        <taxon>Coelacanthidae</taxon>
        <taxon>Latimeria</taxon>
    </lineage>
</organism>